<organism evidence="11 12">
    <name type="scientific">Marinobacter aromaticivorans</name>
    <dbReference type="NCBI Taxonomy" id="1494078"/>
    <lineage>
        <taxon>Bacteria</taxon>
        <taxon>Pseudomonadati</taxon>
        <taxon>Pseudomonadota</taxon>
        <taxon>Gammaproteobacteria</taxon>
        <taxon>Pseudomonadales</taxon>
        <taxon>Marinobacteraceae</taxon>
        <taxon>Marinobacter</taxon>
    </lineage>
</organism>
<evidence type="ECO:0000256" key="10">
    <source>
        <dbReference type="RuleBase" id="RU361207"/>
    </source>
</evidence>
<dbReference type="Pfam" id="PF02446">
    <property type="entry name" value="Glyco_hydro_77"/>
    <property type="match status" value="1"/>
</dbReference>
<keyword evidence="7 10" id="KW-0119">Carbohydrate metabolism</keyword>
<dbReference type="GO" id="GO:0004134">
    <property type="term" value="F:4-alpha-glucanotransferase activity"/>
    <property type="evidence" value="ECO:0007669"/>
    <property type="project" value="UniProtKB-EC"/>
</dbReference>
<proteinExistence type="inferred from homology"/>
<gene>
    <name evidence="11" type="primary">malQ</name>
    <name evidence="11" type="ORF">ACFQQA_13850</name>
</gene>
<accession>A0ABW2IX00</accession>
<keyword evidence="5 10" id="KW-0328">Glycosyltransferase</keyword>
<dbReference type="SUPFAM" id="SSF51445">
    <property type="entry name" value="(Trans)glycosidases"/>
    <property type="match status" value="1"/>
</dbReference>
<evidence type="ECO:0000256" key="1">
    <source>
        <dbReference type="ARBA" id="ARBA00000439"/>
    </source>
</evidence>
<evidence type="ECO:0000256" key="7">
    <source>
        <dbReference type="ARBA" id="ARBA00023277"/>
    </source>
</evidence>
<evidence type="ECO:0000256" key="8">
    <source>
        <dbReference type="ARBA" id="ARBA00031423"/>
    </source>
</evidence>
<dbReference type="NCBIfam" id="TIGR00217">
    <property type="entry name" value="malQ"/>
    <property type="match status" value="1"/>
</dbReference>
<evidence type="ECO:0000313" key="12">
    <source>
        <dbReference type="Proteomes" id="UP001596506"/>
    </source>
</evidence>
<reference evidence="12" key="1">
    <citation type="journal article" date="2019" name="Int. J. Syst. Evol. Microbiol.">
        <title>The Global Catalogue of Microorganisms (GCM) 10K type strain sequencing project: providing services to taxonomists for standard genome sequencing and annotation.</title>
        <authorList>
            <consortium name="The Broad Institute Genomics Platform"/>
            <consortium name="The Broad Institute Genome Sequencing Center for Infectious Disease"/>
            <person name="Wu L."/>
            <person name="Ma J."/>
        </authorList>
    </citation>
    <scope>NUCLEOTIDE SEQUENCE [LARGE SCALE GENOMIC DNA]</scope>
    <source>
        <strain evidence="12">CCUG 60559</strain>
    </source>
</reference>
<dbReference type="PANTHER" id="PTHR32438">
    <property type="entry name" value="4-ALPHA-GLUCANOTRANSFERASE DPE1, CHLOROPLASTIC/AMYLOPLASTIC"/>
    <property type="match status" value="1"/>
</dbReference>
<comment type="caution">
    <text evidence="11">The sequence shown here is derived from an EMBL/GenBank/DDBJ whole genome shotgun (WGS) entry which is preliminary data.</text>
</comment>
<keyword evidence="12" id="KW-1185">Reference proteome</keyword>
<protein>
    <recommendedName>
        <fullName evidence="4 10">4-alpha-glucanotransferase</fullName>
        <ecNumber evidence="3 10">2.4.1.25</ecNumber>
    </recommendedName>
    <alternativeName>
        <fullName evidence="8 10">Amylomaltase</fullName>
    </alternativeName>
    <alternativeName>
        <fullName evidence="9 10">Disproportionating enzyme</fullName>
    </alternativeName>
</protein>
<evidence type="ECO:0000256" key="3">
    <source>
        <dbReference type="ARBA" id="ARBA00012560"/>
    </source>
</evidence>
<dbReference type="Proteomes" id="UP001596506">
    <property type="component" value="Unassembled WGS sequence"/>
</dbReference>
<evidence type="ECO:0000256" key="5">
    <source>
        <dbReference type="ARBA" id="ARBA00022676"/>
    </source>
</evidence>
<dbReference type="EMBL" id="JBHTBD010000005">
    <property type="protein sequence ID" value="MFC7295806.1"/>
    <property type="molecule type" value="Genomic_DNA"/>
</dbReference>
<sequence length="496" mass="57170">MTPAMGGDLFLQRRAGVLLHPTCLQGRWGVLGASARHFIDFLSRSGMQVWQTLPTGPTHDDLSPYQSLSAHAGNTNFIDLAELLPADLVTSDELSGVSGSQARRHIFDLASQRFFDGELTGQIELTHCEYDRFCKANDYWLNDFCLFCAIRESHPGTDWLEWPPELRERDPHALRDFADHHHAPLRRIRFEQYLFHHQWQKLREYARARNVLLFGDIPIFVAHNSADVWANRDLFKLDNEGRSTVVAGVPPDYFCSEGQHWGNPLYDWDAMARDGYQWWLERLGSQKQQFDLVRIDHFRGLQAYWEIPADRPEPRNGYWVPGPADAFLEACFRRFPGLPLVAENLGVISDDVEQLRQRFNLPGMTVIQFGFDGSPNNPHLLKNHQPRNLVYTGTHDNDTTLGWYLSLDEHMRHYVAQCLEHYGDDMPWPVIRAAFDSVSTLAIIPMQDLLALGTEARFNTPGTLTNNWVWQLDQMLLSAELATRIRDLLSFYRRLI</sequence>
<comment type="catalytic activity">
    <reaction evidence="1 10">
        <text>Transfers a segment of a (1-&gt;4)-alpha-D-glucan to a new position in an acceptor, which may be glucose or a (1-&gt;4)-alpha-D-glucan.</text>
        <dbReference type="EC" id="2.4.1.25"/>
    </reaction>
</comment>
<evidence type="ECO:0000256" key="2">
    <source>
        <dbReference type="ARBA" id="ARBA00005684"/>
    </source>
</evidence>
<evidence type="ECO:0000256" key="4">
    <source>
        <dbReference type="ARBA" id="ARBA00020295"/>
    </source>
</evidence>
<dbReference type="RefSeq" id="WP_100688774.1">
    <property type="nucleotide sequence ID" value="NZ_JBHTBD010000005.1"/>
</dbReference>
<dbReference type="InterPro" id="IPR003385">
    <property type="entry name" value="Glyco_hydro_77"/>
</dbReference>
<name>A0ABW2IX00_9GAMM</name>
<dbReference type="Gene3D" id="3.20.20.80">
    <property type="entry name" value="Glycosidases"/>
    <property type="match status" value="1"/>
</dbReference>
<dbReference type="NCBIfam" id="NF011080">
    <property type="entry name" value="PRK14508.1-3"/>
    <property type="match status" value="1"/>
</dbReference>
<evidence type="ECO:0000256" key="6">
    <source>
        <dbReference type="ARBA" id="ARBA00022679"/>
    </source>
</evidence>
<dbReference type="PANTHER" id="PTHR32438:SF5">
    <property type="entry name" value="4-ALPHA-GLUCANOTRANSFERASE DPE1, CHLOROPLASTIC_AMYLOPLASTIC"/>
    <property type="match status" value="1"/>
</dbReference>
<evidence type="ECO:0000313" key="11">
    <source>
        <dbReference type="EMBL" id="MFC7295806.1"/>
    </source>
</evidence>
<comment type="similarity">
    <text evidence="2 10">Belongs to the disproportionating enzyme family.</text>
</comment>
<dbReference type="InterPro" id="IPR017853">
    <property type="entry name" value="GH"/>
</dbReference>
<keyword evidence="6 10" id="KW-0808">Transferase</keyword>
<evidence type="ECO:0000256" key="9">
    <source>
        <dbReference type="ARBA" id="ARBA00031501"/>
    </source>
</evidence>
<dbReference type="EC" id="2.4.1.25" evidence="3 10"/>